<dbReference type="PANTHER" id="PTHR48207:SF3">
    <property type="entry name" value="SUCCINATE--HYDROXYMETHYLGLUTARATE COA-TRANSFERASE"/>
    <property type="match status" value="1"/>
</dbReference>
<dbReference type="InterPro" id="IPR023606">
    <property type="entry name" value="CoA-Trfase_III_dom_1_sf"/>
</dbReference>
<keyword evidence="2 4" id="KW-0808">Transferase</keyword>
<dbReference type="InterPro" id="IPR003673">
    <property type="entry name" value="CoA-Trfase_fam_III"/>
</dbReference>
<dbReference type="Gene3D" id="3.40.50.10540">
    <property type="entry name" value="Crotonobetainyl-coa:carnitine coa-transferase, domain 1"/>
    <property type="match status" value="1"/>
</dbReference>
<evidence type="ECO:0000256" key="1">
    <source>
        <dbReference type="ARBA" id="ARBA00008383"/>
    </source>
</evidence>
<dbReference type="InterPro" id="IPR050483">
    <property type="entry name" value="CoA-transferase_III_domain"/>
</dbReference>
<proteinExistence type="inferred from homology"/>
<name>A0A8H4LQ84_9HYPO</name>
<dbReference type="SUPFAM" id="SSF89796">
    <property type="entry name" value="CoA-transferase family III (CaiB/BaiF)"/>
    <property type="match status" value="1"/>
</dbReference>
<organism evidence="4 5">
    <name type="scientific">Fusarium albosuccineum</name>
    <dbReference type="NCBI Taxonomy" id="1237068"/>
    <lineage>
        <taxon>Eukaryota</taxon>
        <taxon>Fungi</taxon>
        <taxon>Dikarya</taxon>
        <taxon>Ascomycota</taxon>
        <taxon>Pezizomycotina</taxon>
        <taxon>Sordariomycetes</taxon>
        <taxon>Hypocreomycetidae</taxon>
        <taxon>Hypocreales</taxon>
        <taxon>Nectriaceae</taxon>
        <taxon>Fusarium</taxon>
        <taxon>Fusarium decemcellulare species complex</taxon>
    </lineage>
</organism>
<dbReference type="EMBL" id="JAADYS010000075">
    <property type="protein sequence ID" value="KAF4472402.1"/>
    <property type="molecule type" value="Genomic_DNA"/>
</dbReference>
<gene>
    <name evidence="4" type="ORF">FALBO_691</name>
</gene>
<dbReference type="AlphaFoldDB" id="A0A8H4LQ84"/>
<evidence type="ECO:0000256" key="2">
    <source>
        <dbReference type="ARBA" id="ARBA00022679"/>
    </source>
</evidence>
<dbReference type="InterPro" id="IPR044855">
    <property type="entry name" value="CoA-Trfase_III_dom3_sf"/>
</dbReference>
<feature type="domain" description="Carboxylesterase type B" evidence="3">
    <location>
        <begin position="17"/>
        <end position="459"/>
    </location>
</feature>
<keyword evidence="5" id="KW-1185">Reference proteome</keyword>
<dbReference type="SUPFAM" id="SSF53474">
    <property type="entry name" value="alpha/beta-Hydrolases"/>
    <property type="match status" value="1"/>
</dbReference>
<dbReference type="Proteomes" id="UP000554235">
    <property type="component" value="Unassembled WGS sequence"/>
</dbReference>
<accession>A0A8H4LQ84</accession>
<dbReference type="OrthoDB" id="3200163at2759"/>
<dbReference type="Pfam" id="PF00135">
    <property type="entry name" value="COesterase"/>
    <property type="match status" value="1"/>
</dbReference>
<dbReference type="Gene3D" id="3.40.50.1820">
    <property type="entry name" value="alpha/beta hydrolase"/>
    <property type="match status" value="1"/>
</dbReference>
<dbReference type="GO" id="GO:0005739">
    <property type="term" value="C:mitochondrion"/>
    <property type="evidence" value="ECO:0007669"/>
    <property type="project" value="TreeGrafter"/>
</dbReference>
<dbReference type="GO" id="GO:0047369">
    <property type="term" value="F:succinate-hydroxymethylglutarate CoA-transferase activity"/>
    <property type="evidence" value="ECO:0007669"/>
    <property type="project" value="TreeGrafter"/>
</dbReference>
<evidence type="ECO:0000259" key="3">
    <source>
        <dbReference type="Pfam" id="PF00135"/>
    </source>
</evidence>
<dbReference type="InterPro" id="IPR002018">
    <property type="entry name" value="CarbesteraseB"/>
</dbReference>
<comment type="caution">
    <text evidence="4">The sequence shown here is derived from an EMBL/GenBank/DDBJ whole genome shotgun (WGS) entry which is preliminary data.</text>
</comment>
<dbReference type="InterPro" id="IPR029058">
    <property type="entry name" value="AB_hydrolase_fold"/>
</dbReference>
<dbReference type="Pfam" id="PF02515">
    <property type="entry name" value="CoA_transf_3"/>
    <property type="match status" value="1"/>
</dbReference>
<evidence type="ECO:0000313" key="4">
    <source>
        <dbReference type="EMBL" id="KAF4472402.1"/>
    </source>
</evidence>
<sequence>MPTTSDALTQILDHPTLGKIKGVDLEDGEILQFRGIPFASIPERWQDPVLLTGQLADETFDATCFGPVCPQGAKAQLADLQLLGDVTGAGLGVGSWVSSGALRSWGLLLSVIINVLTENRGSFSIGSNAWPQYDFSKLVKYSAEINQPVIGVSINYRLGIFGFLASKKACLSGNFGLKDQACAFKWIKWNIEEFGGDPELITAFGESAGAICLSALLATQEPLFSRVILMSGEISLRRPRSMEWHESMLRDNLAKLNVKTENINEAVEKLRTMPASTICESLPLTQHWSPVQDDEFFTGLRSADLQIKAAWCNSMLIGSMAHDGTVLRSRYLDKKGAKETTLAALEEFLTSSEVLDIKRVYDLDEDETQQWSGMLRLISDLRFYLPVVAAGQHLRPAGSPEVYQYQMHQPSPFPGINYGLASHELDVALLLQNFEAWLTEDDIRVAKKMGQVLLNFAYGDKHAFDDGRKVLVIGPDYKLDYMDSERYDTEFRDGAGDLGADIIKVEHPVRGDDTRSWGPPYAPHLNDDKALGESAYFLSVNRNKKSLALSFKDSRGADIVRKLSEKVDVVVENYLPGSLKKYGLDYETLSKSNPRLIYASITGYGQFGPYKDRAGYDVMVEAEMGLMHITGPRDGPPVKVGCAVTDLTTGMYSTTSILASLIERIHSGLGQHLDICLSDCQVATLSNMAQSVLVTKQRDSGRWGTAHPSVVPYSAFQTSDGNILFGGGNDRLFAILCKGLGKSEWAIDERFSTNSARVANRRILEGWIEGVTKTKTTQEWLDIFDGTGLPYARVNDLLDTVNHPHVRARDMIVEMDHPACGPMDFINTPVKYSRSKPSIRTAPPVLGQHSDEVLREVLGLDNTTIESLRADGVVR</sequence>
<evidence type="ECO:0000313" key="5">
    <source>
        <dbReference type="Proteomes" id="UP000554235"/>
    </source>
</evidence>
<protein>
    <submittedName>
        <fullName evidence="4">Transferase family III</fullName>
    </submittedName>
</protein>
<reference evidence="4 5" key="1">
    <citation type="submission" date="2020-01" db="EMBL/GenBank/DDBJ databases">
        <title>Identification and distribution of gene clusters putatively required for synthesis of sphingolipid metabolism inhibitors in phylogenetically diverse species of the filamentous fungus Fusarium.</title>
        <authorList>
            <person name="Kim H.-S."/>
            <person name="Busman M."/>
            <person name="Brown D.W."/>
            <person name="Divon H."/>
            <person name="Uhlig S."/>
            <person name="Proctor R.H."/>
        </authorList>
    </citation>
    <scope>NUCLEOTIDE SEQUENCE [LARGE SCALE GENOMIC DNA]</scope>
    <source>
        <strain evidence="4 5">NRRL 20459</strain>
    </source>
</reference>
<comment type="similarity">
    <text evidence="1">Belongs to the CoA-transferase III family.</text>
</comment>
<dbReference type="Gene3D" id="3.30.1540.10">
    <property type="entry name" value="formyl-coa transferase, domain 3"/>
    <property type="match status" value="1"/>
</dbReference>
<dbReference type="PANTHER" id="PTHR48207">
    <property type="entry name" value="SUCCINATE--HYDROXYMETHYLGLUTARATE COA-TRANSFERASE"/>
    <property type="match status" value="1"/>
</dbReference>